<keyword evidence="3" id="KW-1185">Reference proteome</keyword>
<evidence type="ECO:0000313" key="3">
    <source>
        <dbReference type="Proteomes" id="UP000009273"/>
    </source>
</evidence>
<protein>
    <submittedName>
        <fullName evidence="2">Gp8</fullName>
    </submittedName>
</protein>
<evidence type="ECO:0000256" key="1">
    <source>
        <dbReference type="SAM" id="MobiDB-lite"/>
    </source>
</evidence>
<organism evidence="2 3">
    <name type="scientific">Bacillus phage G</name>
    <dbReference type="NCBI Taxonomy" id="2884420"/>
    <lineage>
        <taxon>Viruses</taxon>
        <taxon>Duplodnaviria</taxon>
        <taxon>Heunggongvirae</taxon>
        <taxon>Uroviricota</taxon>
        <taxon>Caudoviricetes</taxon>
        <taxon>Donellivirus</taxon>
        <taxon>Donellivirus gee</taxon>
    </lineage>
</organism>
<dbReference type="EMBL" id="JN638751">
    <property type="protein sequence ID" value="AEO93279.1"/>
    <property type="molecule type" value="Genomic_DNA"/>
</dbReference>
<reference evidence="2 3" key="1">
    <citation type="submission" date="2011-09" db="EMBL/GenBank/DDBJ databases">
        <authorList>
            <person name="Pope W.H."/>
            <person name="Pedulla M.L."/>
            <person name="Ford M.E."/>
            <person name="Peebles C.L."/>
            <person name="Hatfull G.H."/>
            <person name="Hendrix R.W."/>
        </authorList>
    </citation>
    <scope>NUCLEOTIDE SEQUENCE [LARGE SCALE GENOMIC DNA]</scope>
    <source>
        <strain evidence="2">G</strain>
    </source>
</reference>
<gene>
    <name evidence="2" type="primary">8</name>
    <name evidence="2" type="ORF">G_8</name>
</gene>
<dbReference type="Proteomes" id="UP000009273">
    <property type="component" value="Segment"/>
</dbReference>
<proteinExistence type="predicted"/>
<dbReference type="KEGG" id="vg:18563227"/>
<evidence type="ECO:0000313" key="2">
    <source>
        <dbReference type="EMBL" id="AEO93279.1"/>
    </source>
</evidence>
<dbReference type="GeneID" id="18563227"/>
<feature type="compositionally biased region" description="Polar residues" evidence="1">
    <location>
        <begin position="9"/>
        <end position="24"/>
    </location>
</feature>
<accession>G3MB78</accession>
<name>G3MB78_9CAUD</name>
<dbReference type="RefSeq" id="YP_009015319.1">
    <property type="nucleotide sequence ID" value="NC_023719.1"/>
</dbReference>
<feature type="region of interest" description="Disordered" evidence="1">
    <location>
        <begin position="106"/>
        <end position="130"/>
    </location>
</feature>
<feature type="region of interest" description="Disordered" evidence="1">
    <location>
        <begin position="1"/>
        <end position="24"/>
    </location>
</feature>
<sequence length="130" mass="15083">MIYLKKPHISSNNRTNWSSPEETVSQPVGINYQQLIKDIEKKNIKRESSLVRKDLRKDLRKTSFRDEHFSNELEKNDSVNKLDQKSIIPIPGVMFDTLENNDGYSGKSGNWNDVTNNQLTNGPQWNPMTF</sequence>